<keyword evidence="1" id="KW-0560">Oxidoreductase</keyword>
<dbReference type="SUPFAM" id="SSF51197">
    <property type="entry name" value="Clavaminate synthase-like"/>
    <property type="match status" value="1"/>
</dbReference>
<dbReference type="EMBL" id="FXYD01000005">
    <property type="protein sequence ID" value="SMX43676.1"/>
    <property type="molecule type" value="Genomic_DNA"/>
</dbReference>
<dbReference type="Proteomes" id="UP000203464">
    <property type="component" value="Unassembled WGS sequence"/>
</dbReference>
<dbReference type="RefSeq" id="WP_179214871.1">
    <property type="nucleotide sequence ID" value="NZ_FXYD01000005.1"/>
</dbReference>
<keyword evidence="2" id="KW-1185">Reference proteome</keyword>
<dbReference type="GO" id="GO:0016706">
    <property type="term" value="F:2-oxoglutarate-dependent dioxygenase activity"/>
    <property type="evidence" value="ECO:0007669"/>
    <property type="project" value="UniProtKB-ARBA"/>
</dbReference>
<gene>
    <name evidence="1" type="ORF">OCA8868_03017</name>
</gene>
<evidence type="ECO:0000313" key="1">
    <source>
        <dbReference type="EMBL" id="SMX43676.1"/>
    </source>
</evidence>
<keyword evidence="1" id="KW-0223">Dioxygenase</keyword>
<accession>A0A238KNT0</accession>
<name>A0A238KNT0_9RHOB</name>
<protein>
    <submittedName>
        <fullName evidence="1">Phytanoyl-CoA dioxygenase (PhyH)</fullName>
    </submittedName>
</protein>
<sequence length="211" mass="23249">MTVPLSDRVWLRSALHEGAVEDLITAFGTQSTGQRVSGSLAGLTSVCTAITAEFAGYAPVRLVAFQKTQKKSWHVPWHQDRVIAVQEKHDVEGYTNWSFKGDQWHCEPPISVLSDMLFVRVFLDDCSAEVGGMMIARGSHALGKVASESAEKHAANFVHEIEEARAGDILILPMLTLHKSNAGQNPSTRSVLRVDFARTKLPMPLAWQHFG</sequence>
<dbReference type="InterPro" id="IPR008775">
    <property type="entry name" value="Phytyl_CoA_dOase-like"/>
</dbReference>
<dbReference type="Pfam" id="PF05721">
    <property type="entry name" value="PhyH"/>
    <property type="match status" value="1"/>
</dbReference>
<evidence type="ECO:0000313" key="2">
    <source>
        <dbReference type="Proteomes" id="UP000203464"/>
    </source>
</evidence>
<proteinExistence type="predicted"/>
<dbReference type="Gene3D" id="2.60.120.620">
    <property type="entry name" value="q2cbj1_9rhob like domain"/>
    <property type="match status" value="1"/>
</dbReference>
<organism evidence="1 2">
    <name type="scientific">Octadecabacter ascidiaceicola</name>
    <dbReference type="NCBI Taxonomy" id="1655543"/>
    <lineage>
        <taxon>Bacteria</taxon>
        <taxon>Pseudomonadati</taxon>
        <taxon>Pseudomonadota</taxon>
        <taxon>Alphaproteobacteria</taxon>
        <taxon>Rhodobacterales</taxon>
        <taxon>Roseobacteraceae</taxon>
        <taxon>Octadecabacter</taxon>
    </lineage>
</organism>
<dbReference type="AlphaFoldDB" id="A0A238KNT0"/>
<reference evidence="2" key="1">
    <citation type="submission" date="2017-05" db="EMBL/GenBank/DDBJ databases">
        <authorList>
            <person name="Rodrigo-Torres L."/>
            <person name="Arahal R. D."/>
            <person name="Lucena T."/>
        </authorList>
    </citation>
    <scope>NUCLEOTIDE SEQUENCE [LARGE SCALE GENOMIC DNA]</scope>
    <source>
        <strain evidence="2">CECT 8868</strain>
    </source>
</reference>